<evidence type="ECO:0000313" key="2">
    <source>
        <dbReference type="EMBL" id="CAB4926622.1"/>
    </source>
</evidence>
<feature type="region of interest" description="Disordered" evidence="1">
    <location>
        <begin position="1"/>
        <end position="31"/>
    </location>
</feature>
<evidence type="ECO:0000256" key="1">
    <source>
        <dbReference type="SAM" id="MobiDB-lite"/>
    </source>
</evidence>
<accession>A0A6J7I7M4</accession>
<proteinExistence type="predicted"/>
<gene>
    <name evidence="2" type="ORF">UFOPK3472_03871</name>
</gene>
<protein>
    <submittedName>
        <fullName evidence="2">Unannotated protein</fullName>
    </submittedName>
</protein>
<feature type="compositionally biased region" description="Basic and acidic residues" evidence="1">
    <location>
        <begin position="323"/>
        <end position="351"/>
    </location>
</feature>
<feature type="region of interest" description="Disordered" evidence="1">
    <location>
        <begin position="317"/>
        <end position="351"/>
    </location>
</feature>
<organism evidence="2">
    <name type="scientific">freshwater metagenome</name>
    <dbReference type="NCBI Taxonomy" id="449393"/>
    <lineage>
        <taxon>unclassified sequences</taxon>
        <taxon>metagenomes</taxon>
        <taxon>ecological metagenomes</taxon>
    </lineage>
</organism>
<feature type="compositionally biased region" description="Basic and acidic residues" evidence="1">
    <location>
        <begin position="7"/>
        <end position="29"/>
    </location>
</feature>
<name>A0A6J7I7M4_9ZZZZ</name>
<dbReference type="EMBL" id="CAFBLX010000422">
    <property type="protein sequence ID" value="CAB4926622.1"/>
    <property type="molecule type" value="Genomic_DNA"/>
</dbReference>
<reference evidence="2" key="1">
    <citation type="submission" date="2020-05" db="EMBL/GenBank/DDBJ databases">
        <authorList>
            <person name="Chiriac C."/>
            <person name="Salcher M."/>
            <person name="Ghai R."/>
            <person name="Kavagutti S V."/>
        </authorList>
    </citation>
    <scope>NUCLEOTIDE SEQUENCE</scope>
</reference>
<sequence>MATIEWQQRHDVEHTEEEVERRQQADERGPVVVLDRLATDDTGSDDTHRRVQPSFTTEDRIPQRLHLARQLHQRFPGLHEDVPGENKGLGHRFDRVVSNVRRWTAGDADRSHGCRVLRFGLRIDDVALNLKDRNAQSLRSTVAIDCQIGRPGRVPNGENDVGPSLCRLTVHRSDDVARAQSGFGSRTVSRTRRKFTVLGLGRADTTDALDRRCRRHPIRRAPAEHQHVDQNDSHHEVHRDAADHDDDALPCLLAVHRTLDLVGREFVDGGHAGDVAEPACRNGFEAVFGLAASEGEDLRAEPDVVAANLHAERFRGPHVSRFVQRDRHPDSDGEQHDTQSEHHVSEAFRFQ</sequence>
<dbReference type="AlphaFoldDB" id="A0A6J7I7M4"/>